<reference evidence="2" key="1">
    <citation type="submission" date="2021-11" db="EMBL/GenBank/DDBJ databases">
        <authorList>
            <consortium name="Genoscope - CEA"/>
            <person name="William W."/>
        </authorList>
    </citation>
    <scope>NUCLEOTIDE SEQUENCE</scope>
</reference>
<name>A0A8J2S7D1_9STRA</name>
<feature type="compositionally biased region" description="Polar residues" evidence="1">
    <location>
        <begin position="142"/>
        <end position="159"/>
    </location>
</feature>
<comment type="caution">
    <text evidence="2">The sequence shown here is derived from an EMBL/GenBank/DDBJ whole genome shotgun (WGS) entry which is preliminary data.</text>
</comment>
<feature type="compositionally biased region" description="Basic and acidic residues" evidence="1">
    <location>
        <begin position="131"/>
        <end position="141"/>
    </location>
</feature>
<proteinExistence type="predicted"/>
<evidence type="ECO:0000256" key="1">
    <source>
        <dbReference type="SAM" id="MobiDB-lite"/>
    </source>
</evidence>
<dbReference type="OrthoDB" id="10686779at2759"/>
<dbReference type="AlphaFoldDB" id="A0A8J2S7D1"/>
<feature type="region of interest" description="Disordered" evidence="1">
    <location>
        <begin position="78"/>
        <end position="222"/>
    </location>
</feature>
<evidence type="ECO:0000313" key="2">
    <source>
        <dbReference type="EMBL" id="CAH0366118.1"/>
    </source>
</evidence>
<protein>
    <submittedName>
        <fullName evidence="2">Uncharacterized protein</fullName>
    </submittedName>
</protein>
<accession>A0A8J2S7D1</accession>
<dbReference type="EMBL" id="CAKKNE010000001">
    <property type="protein sequence ID" value="CAH0366118.1"/>
    <property type="molecule type" value="Genomic_DNA"/>
</dbReference>
<organism evidence="2 3">
    <name type="scientific">Pelagomonas calceolata</name>
    <dbReference type="NCBI Taxonomy" id="35677"/>
    <lineage>
        <taxon>Eukaryota</taxon>
        <taxon>Sar</taxon>
        <taxon>Stramenopiles</taxon>
        <taxon>Ochrophyta</taxon>
        <taxon>Pelagophyceae</taxon>
        <taxon>Pelagomonadales</taxon>
        <taxon>Pelagomonadaceae</taxon>
        <taxon>Pelagomonas</taxon>
    </lineage>
</organism>
<feature type="compositionally biased region" description="Basic and acidic residues" evidence="1">
    <location>
        <begin position="110"/>
        <end position="120"/>
    </location>
</feature>
<feature type="compositionally biased region" description="Basic and acidic residues" evidence="1">
    <location>
        <begin position="212"/>
        <end position="222"/>
    </location>
</feature>
<dbReference type="Proteomes" id="UP000789595">
    <property type="component" value="Unassembled WGS sequence"/>
</dbReference>
<gene>
    <name evidence="2" type="ORF">PECAL_1P25920</name>
</gene>
<keyword evidence="3" id="KW-1185">Reference proteome</keyword>
<sequence length="395" mass="45536">MAPPEPRSVVAWLDTVKRGYGKRYSKYFDELGVEDEEDVRRMRPARVDELREILAKANVKPVQLDYLADAIDACRENRRLVGRPPNSPEVLQRPRTAPTKKAPEASPHLFRPDTSAERALRNRRPQTAQPKKKDYGIEDRQLVSSRPGSAPAQSQSHSTARALIMPQPPSYWAEPSDLPSNIVSRRRRRPKSSSGGTKAVNWTQREAPGYESLKRRQQTEELGRRRRLACLGSWENDPDPRAPSDEKTCRVKRDPESGIWQLAIDPKRQEIYERIKKPVRLDGDHRAAIQNREKFRQEQAQKYKHRVKVQKDQSGLWAMDLTKDGEVNEGRQETWQRVAQPFRIRGTHVHAIATAKAEEKARRENAKKFYYDSAEGREWCDRVSQPLRAAAKFKG</sequence>
<evidence type="ECO:0000313" key="3">
    <source>
        <dbReference type="Proteomes" id="UP000789595"/>
    </source>
</evidence>